<organism evidence="1 2">
    <name type="scientific">Ooceraea biroi</name>
    <name type="common">Clonal raider ant</name>
    <name type="synonym">Cerapachys biroi</name>
    <dbReference type="NCBI Taxonomy" id="2015173"/>
    <lineage>
        <taxon>Eukaryota</taxon>
        <taxon>Metazoa</taxon>
        <taxon>Ecdysozoa</taxon>
        <taxon>Arthropoda</taxon>
        <taxon>Hexapoda</taxon>
        <taxon>Insecta</taxon>
        <taxon>Pterygota</taxon>
        <taxon>Neoptera</taxon>
        <taxon>Endopterygota</taxon>
        <taxon>Hymenoptera</taxon>
        <taxon>Apocrita</taxon>
        <taxon>Aculeata</taxon>
        <taxon>Formicoidea</taxon>
        <taxon>Formicidae</taxon>
        <taxon>Dorylinae</taxon>
        <taxon>Ooceraea</taxon>
    </lineage>
</organism>
<dbReference type="AlphaFoldDB" id="A0A026VZV9"/>
<evidence type="ECO:0000313" key="2">
    <source>
        <dbReference type="Proteomes" id="UP000053097"/>
    </source>
</evidence>
<protein>
    <submittedName>
        <fullName evidence="1">Uncharacterized protein</fullName>
    </submittedName>
</protein>
<sequence>MTRIDLLPTGPVHVHSYVLMRENVLGLCHIEPHLHEYEWWIPENYLSHAERIISRMHWVVTTTVQKYQQLHMST</sequence>
<name>A0A026VZV9_OOCBI</name>
<reference evidence="1 2" key="1">
    <citation type="journal article" date="2014" name="Curr. Biol.">
        <title>The genome of the clonal raider ant Cerapachys biroi.</title>
        <authorList>
            <person name="Oxley P.R."/>
            <person name="Ji L."/>
            <person name="Fetter-Pruneda I."/>
            <person name="McKenzie S.K."/>
            <person name="Li C."/>
            <person name="Hu H."/>
            <person name="Zhang G."/>
            <person name="Kronauer D.J."/>
        </authorList>
    </citation>
    <scope>NUCLEOTIDE SEQUENCE [LARGE SCALE GENOMIC DNA]</scope>
</reference>
<gene>
    <name evidence="1" type="ORF">X777_12584</name>
</gene>
<evidence type="ECO:0000313" key="1">
    <source>
        <dbReference type="EMBL" id="EZA49175.1"/>
    </source>
</evidence>
<dbReference type="Proteomes" id="UP000053097">
    <property type="component" value="Unassembled WGS sequence"/>
</dbReference>
<proteinExistence type="predicted"/>
<accession>A0A026VZV9</accession>
<dbReference type="EMBL" id="KK107536">
    <property type="protein sequence ID" value="EZA49175.1"/>
    <property type="molecule type" value="Genomic_DNA"/>
</dbReference>
<keyword evidence="2" id="KW-1185">Reference proteome</keyword>